<protein>
    <submittedName>
        <fullName evidence="2">Heterokaryon incompatibility protein 6, OR allele</fullName>
    </submittedName>
</protein>
<organism evidence="2 3">
    <name type="scientific">Pseudocercospora fuligena</name>
    <dbReference type="NCBI Taxonomy" id="685502"/>
    <lineage>
        <taxon>Eukaryota</taxon>
        <taxon>Fungi</taxon>
        <taxon>Dikarya</taxon>
        <taxon>Ascomycota</taxon>
        <taxon>Pezizomycotina</taxon>
        <taxon>Dothideomycetes</taxon>
        <taxon>Dothideomycetidae</taxon>
        <taxon>Mycosphaerellales</taxon>
        <taxon>Mycosphaerellaceae</taxon>
        <taxon>Pseudocercospora</taxon>
    </lineage>
</organism>
<dbReference type="PANTHER" id="PTHR24148">
    <property type="entry name" value="ANKYRIN REPEAT DOMAIN-CONTAINING PROTEIN 39 HOMOLOG-RELATED"/>
    <property type="match status" value="1"/>
</dbReference>
<gene>
    <name evidence="2" type="ORF">HII31_10415</name>
</gene>
<feature type="domain" description="Heterokaryon incompatibility" evidence="1">
    <location>
        <begin position="9"/>
        <end position="112"/>
    </location>
</feature>
<dbReference type="InterPro" id="IPR052895">
    <property type="entry name" value="HetReg/Transcr_Mod"/>
</dbReference>
<evidence type="ECO:0000313" key="2">
    <source>
        <dbReference type="EMBL" id="KAF7188351.1"/>
    </source>
</evidence>
<dbReference type="InterPro" id="IPR010730">
    <property type="entry name" value="HET"/>
</dbReference>
<sequence length="467" mass="53678">MCLPQRKLRIWIDAICINQDDLDERDQQVSMMDDVYRQAREVLVWLGPERSSTQSAITSLQKILQCRASSIDLNSVNFDEHSDHLLPEDVGWPAICEFFCTAWFRRLWCVQEFTLARRAVCFRGMHQVVWDDLLFAACWIADSPERMSGLDLESRLTVCMLENIRMYPMVEQPLWSLLVSVLQWRWITTDPRDQIYAILGLANYQNLDMRVRKLLDPDYRLPLARVYANATRAAIMQEDDLFLLSYCSWRHPASDQDGCVSDCPSWVPVYHNRGVPTHSAKTGPTKEESTKAVVDHETAWDTLRIEGSVVDEIGCTRGYIENFCEAKRTAAILADFWDIMMEELVPRSLIPELASRLRTMILVREHSDRQNVTETRDVKTAQDIADFRSFVEGCWPPRVGSPPVELGAHDVPVKRDHEKTARAIWGACWGKELLITRSGRIGMAHPDAQVGDKICVFWNAADPFVMR</sequence>
<dbReference type="OrthoDB" id="3643843at2759"/>
<dbReference type="EMBL" id="JABCIY010000211">
    <property type="protein sequence ID" value="KAF7188351.1"/>
    <property type="molecule type" value="Genomic_DNA"/>
</dbReference>
<keyword evidence="3" id="KW-1185">Reference proteome</keyword>
<dbReference type="Pfam" id="PF06985">
    <property type="entry name" value="HET"/>
    <property type="match status" value="1"/>
</dbReference>
<evidence type="ECO:0000259" key="1">
    <source>
        <dbReference type="Pfam" id="PF06985"/>
    </source>
</evidence>
<name>A0A8H6RC15_9PEZI</name>
<reference evidence="2" key="1">
    <citation type="submission" date="2020-04" db="EMBL/GenBank/DDBJ databases">
        <title>Draft genome resource of the tomato pathogen Pseudocercospora fuligena.</title>
        <authorList>
            <person name="Zaccaron A."/>
        </authorList>
    </citation>
    <scope>NUCLEOTIDE SEQUENCE</scope>
    <source>
        <strain evidence="2">PF001</strain>
    </source>
</reference>
<dbReference type="PANTHER" id="PTHR24148:SF64">
    <property type="entry name" value="HETEROKARYON INCOMPATIBILITY DOMAIN-CONTAINING PROTEIN"/>
    <property type="match status" value="1"/>
</dbReference>
<dbReference type="Proteomes" id="UP000660729">
    <property type="component" value="Unassembled WGS sequence"/>
</dbReference>
<evidence type="ECO:0000313" key="3">
    <source>
        <dbReference type="Proteomes" id="UP000660729"/>
    </source>
</evidence>
<comment type="caution">
    <text evidence="2">The sequence shown here is derived from an EMBL/GenBank/DDBJ whole genome shotgun (WGS) entry which is preliminary data.</text>
</comment>
<accession>A0A8H6RC15</accession>
<proteinExistence type="predicted"/>
<dbReference type="AlphaFoldDB" id="A0A8H6RC15"/>